<evidence type="ECO:0000256" key="3">
    <source>
        <dbReference type="ARBA" id="ARBA00022490"/>
    </source>
</evidence>
<protein>
    <submittedName>
        <fullName evidence="6">Type III secretion protein</fullName>
    </submittedName>
</protein>
<proteinExistence type="inferred from homology"/>
<keyword evidence="3" id="KW-0963">Cytoplasm</keyword>
<comment type="caution">
    <text evidence="6">The sequence shown here is derived from an EMBL/GenBank/DDBJ whole genome shotgun (WGS) entry which is preliminary data.</text>
</comment>
<dbReference type="NCBIfam" id="TIGR02499">
    <property type="entry name" value="HrpE_YscL_not"/>
    <property type="match status" value="1"/>
</dbReference>
<keyword evidence="4" id="KW-0653">Protein transport</keyword>
<dbReference type="RefSeq" id="WP_057701705.1">
    <property type="nucleotide sequence ID" value="NZ_JAUKOF010000004.1"/>
</dbReference>
<dbReference type="Pfam" id="PF06188">
    <property type="entry name" value="HrpE"/>
    <property type="match status" value="1"/>
</dbReference>
<dbReference type="InterPro" id="IPR009335">
    <property type="entry name" value="T3SS_HrpE/ATPase_suE"/>
</dbReference>
<evidence type="ECO:0000256" key="2">
    <source>
        <dbReference type="ARBA" id="ARBA00022448"/>
    </source>
</evidence>
<reference evidence="6 7" key="1">
    <citation type="submission" date="2015-02" db="EMBL/GenBank/DDBJ databases">
        <title>Two Pseudomonas sp. nov., isolated from raw milk.</title>
        <authorList>
            <person name="Wenning M."/>
            <person name="von Neubeck M."/>
            <person name="Huptas C."/>
            <person name="Scherer S."/>
        </authorList>
    </citation>
    <scope>NUCLEOTIDE SEQUENCE [LARGE SCALE GENOMIC DNA]</scope>
    <source>
        <strain evidence="6 7">DSM 29164</strain>
    </source>
</reference>
<dbReference type="AlphaFoldDB" id="A0A0R3AM45"/>
<comment type="subcellular location">
    <subcellularLocation>
        <location evidence="1">Cytoplasm</location>
    </subcellularLocation>
</comment>
<name>A0A0R3AM45_9PSED</name>
<keyword evidence="2" id="KW-0813">Transport</keyword>
<evidence type="ECO:0000256" key="5">
    <source>
        <dbReference type="ARBA" id="ARBA00024335"/>
    </source>
</evidence>
<dbReference type="GO" id="GO:0005737">
    <property type="term" value="C:cytoplasm"/>
    <property type="evidence" value="ECO:0007669"/>
    <property type="project" value="UniProtKB-SubCell"/>
</dbReference>
<sequence length="197" mass="22774">MLCRHTIELRKDASGPRANLIPREELANWEQANHLLSQANAQADELIRMAEKKCEAMLEHASLEIWQRADAQLKQWERDRQSMCDNLEHYATSITNQAIRCLLDETTAPQRLAALLKQLLDSQVQEVSATLLCHPHDIEEIRQGLARHKSRFWKVTADDTVHPQTLVLKTDEGDFRISWNAMLDTFFNQGKEYSIEI</sequence>
<dbReference type="InterPro" id="IPR012842">
    <property type="entry name" value="T3SS_SctL/SctL2"/>
</dbReference>
<organism evidence="6 7">
    <name type="scientific">Pseudomonas paralactis</name>
    <dbReference type="NCBI Taxonomy" id="1615673"/>
    <lineage>
        <taxon>Bacteria</taxon>
        <taxon>Pseudomonadati</taxon>
        <taxon>Pseudomonadota</taxon>
        <taxon>Gammaproteobacteria</taxon>
        <taxon>Pseudomonadales</taxon>
        <taxon>Pseudomonadaceae</taxon>
        <taxon>Pseudomonas</taxon>
    </lineage>
</organism>
<accession>A0A0R3AM45</accession>
<evidence type="ECO:0000313" key="6">
    <source>
        <dbReference type="EMBL" id="KRP74342.1"/>
    </source>
</evidence>
<dbReference type="EMBL" id="JYLN01000002">
    <property type="protein sequence ID" value="KRP74342.1"/>
    <property type="molecule type" value="Genomic_DNA"/>
</dbReference>
<evidence type="ECO:0000256" key="4">
    <source>
        <dbReference type="ARBA" id="ARBA00022927"/>
    </source>
</evidence>
<dbReference type="Proteomes" id="UP000050852">
    <property type="component" value="Unassembled WGS sequence"/>
</dbReference>
<comment type="similarity">
    <text evidence="5">Belongs to the SctL stator family.</text>
</comment>
<dbReference type="GO" id="GO:0030254">
    <property type="term" value="P:protein secretion by the type III secretion system"/>
    <property type="evidence" value="ECO:0007669"/>
    <property type="project" value="InterPro"/>
</dbReference>
<evidence type="ECO:0000313" key="7">
    <source>
        <dbReference type="Proteomes" id="UP000050852"/>
    </source>
</evidence>
<dbReference type="OrthoDB" id="6629448at2"/>
<dbReference type="PATRIC" id="fig|1615673.3.peg.2604"/>
<gene>
    <name evidence="6" type="ORF">TX23_07930</name>
</gene>
<evidence type="ECO:0000256" key="1">
    <source>
        <dbReference type="ARBA" id="ARBA00004496"/>
    </source>
</evidence>